<evidence type="ECO:0000256" key="2">
    <source>
        <dbReference type="ARBA" id="ARBA00012438"/>
    </source>
</evidence>
<evidence type="ECO:0000259" key="9">
    <source>
        <dbReference type="PROSITE" id="PS50109"/>
    </source>
</evidence>
<comment type="catalytic activity">
    <reaction evidence="1">
        <text>ATP + protein L-histidine = ADP + protein N-phospho-L-histidine.</text>
        <dbReference type="EC" id="2.7.13.3"/>
    </reaction>
</comment>
<dbReference type="InterPro" id="IPR050736">
    <property type="entry name" value="Sensor_HK_Regulatory"/>
</dbReference>
<keyword evidence="8" id="KW-0472">Membrane</keyword>
<dbReference type="InterPro" id="IPR003594">
    <property type="entry name" value="HATPase_dom"/>
</dbReference>
<evidence type="ECO:0000256" key="1">
    <source>
        <dbReference type="ARBA" id="ARBA00000085"/>
    </source>
</evidence>
<evidence type="ECO:0000256" key="6">
    <source>
        <dbReference type="ARBA" id="ARBA00023012"/>
    </source>
</evidence>
<accession>A0AA49GJ38</accession>
<keyword evidence="8" id="KW-0812">Transmembrane</keyword>
<dbReference type="PANTHER" id="PTHR43711:SF1">
    <property type="entry name" value="HISTIDINE KINASE 1"/>
    <property type="match status" value="1"/>
</dbReference>
<dbReference type="PRINTS" id="PR00344">
    <property type="entry name" value="BCTRLSENSOR"/>
</dbReference>
<keyword evidence="8" id="KW-1133">Transmembrane helix</keyword>
<dbReference type="SUPFAM" id="SSF47384">
    <property type="entry name" value="Homodimeric domain of signal transducing histidine kinase"/>
    <property type="match status" value="1"/>
</dbReference>
<dbReference type="Pfam" id="PF02518">
    <property type="entry name" value="HATPase_c"/>
    <property type="match status" value="1"/>
</dbReference>
<keyword evidence="3" id="KW-0597">Phosphoprotein</keyword>
<dbReference type="InterPro" id="IPR036890">
    <property type="entry name" value="HATPase_C_sf"/>
</dbReference>
<dbReference type="SMART" id="SM00388">
    <property type="entry name" value="HisKA"/>
    <property type="match status" value="1"/>
</dbReference>
<name>A0AA49GJ38_9BACT</name>
<evidence type="ECO:0000256" key="3">
    <source>
        <dbReference type="ARBA" id="ARBA00022553"/>
    </source>
</evidence>
<dbReference type="CDD" id="cd00082">
    <property type="entry name" value="HisKA"/>
    <property type="match status" value="1"/>
</dbReference>
<dbReference type="AlphaFoldDB" id="A0AA49GJ38"/>
<proteinExistence type="predicted"/>
<reference evidence="10" key="1">
    <citation type="journal article" date="2023" name="Comput. Struct. Biotechnol. J.">
        <title>Discovery of a novel marine Bacteroidetes with a rich repertoire of carbohydrate-active enzymes.</title>
        <authorList>
            <person name="Chen B."/>
            <person name="Liu G."/>
            <person name="Chen Q."/>
            <person name="Wang H."/>
            <person name="Liu L."/>
            <person name="Tang K."/>
        </authorList>
    </citation>
    <scope>NUCLEOTIDE SEQUENCE</scope>
    <source>
        <strain evidence="10">TK19036</strain>
    </source>
</reference>
<dbReference type="InterPro" id="IPR004358">
    <property type="entry name" value="Sig_transdc_His_kin-like_C"/>
</dbReference>
<gene>
    <name evidence="10" type="ORF">K4G66_17715</name>
</gene>
<dbReference type="InterPro" id="IPR036097">
    <property type="entry name" value="HisK_dim/P_sf"/>
</dbReference>
<evidence type="ECO:0000256" key="8">
    <source>
        <dbReference type="SAM" id="Phobius"/>
    </source>
</evidence>
<evidence type="ECO:0000313" key="10">
    <source>
        <dbReference type="EMBL" id="WKN34218.1"/>
    </source>
</evidence>
<evidence type="ECO:0000256" key="5">
    <source>
        <dbReference type="ARBA" id="ARBA00022777"/>
    </source>
</evidence>
<dbReference type="SUPFAM" id="SSF55874">
    <property type="entry name" value="ATPase domain of HSP90 chaperone/DNA topoisomerase II/histidine kinase"/>
    <property type="match status" value="1"/>
</dbReference>
<dbReference type="FunFam" id="3.30.565.10:FF:000006">
    <property type="entry name" value="Sensor histidine kinase WalK"/>
    <property type="match status" value="1"/>
</dbReference>
<dbReference type="EMBL" id="CP120682">
    <property type="protein sequence ID" value="WKN34218.1"/>
    <property type="molecule type" value="Genomic_DNA"/>
</dbReference>
<reference evidence="10" key="2">
    <citation type="journal article" date="2024" name="Antonie Van Leeuwenhoek">
        <title>Roseihalotalea indica gen. nov., sp. nov., a halophilic Bacteroidetes from mesopelagic Southwest Indian Ocean with higher carbohydrate metabolic potential.</title>
        <authorList>
            <person name="Chen B."/>
            <person name="Zhang M."/>
            <person name="Lin D."/>
            <person name="Ye J."/>
            <person name="Tang K."/>
        </authorList>
    </citation>
    <scope>NUCLEOTIDE SEQUENCE</scope>
    <source>
        <strain evidence="10">TK19036</strain>
    </source>
</reference>
<keyword evidence="4" id="KW-0808">Transferase</keyword>
<protein>
    <recommendedName>
        <fullName evidence="2">histidine kinase</fullName>
        <ecNumber evidence="2">2.7.13.3</ecNumber>
    </recommendedName>
</protein>
<feature type="coiled-coil region" evidence="7">
    <location>
        <begin position="53"/>
        <end position="105"/>
    </location>
</feature>
<dbReference type="PROSITE" id="PS50109">
    <property type="entry name" value="HIS_KIN"/>
    <property type="match status" value="1"/>
</dbReference>
<feature type="transmembrane region" description="Helical" evidence="8">
    <location>
        <begin position="33"/>
        <end position="54"/>
    </location>
</feature>
<keyword evidence="5 10" id="KW-0418">Kinase</keyword>
<dbReference type="SMART" id="SM00387">
    <property type="entry name" value="HATPase_c"/>
    <property type="match status" value="1"/>
</dbReference>
<dbReference type="Gene3D" id="3.30.565.10">
    <property type="entry name" value="Histidine kinase-like ATPase, C-terminal domain"/>
    <property type="match status" value="1"/>
</dbReference>
<evidence type="ECO:0000256" key="7">
    <source>
        <dbReference type="SAM" id="Coils"/>
    </source>
</evidence>
<keyword evidence="7" id="KW-0175">Coiled coil</keyword>
<evidence type="ECO:0000256" key="4">
    <source>
        <dbReference type="ARBA" id="ARBA00022679"/>
    </source>
</evidence>
<keyword evidence="6" id="KW-0902">Two-component regulatory system</keyword>
<dbReference type="InterPro" id="IPR005467">
    <property type="entry name" value="His_kinase_dom"/>
</dbReference>
<sequence length="344" mass="38475">MLKNEEVIDASTPLLEVAQIKESIPESSLYSNAALSGIVVVSIGVLLFWVITLATSRKKLRKANQQLAASNKEICRQNEVLLKQNQEVNAQREDSDKKRKTLEETNQVKDKIFSIISHDFRSPLNTIQGVLNLLHMDVLSPEELKSMLPHLTRKVDYSINLLDNLLNWSRTQMNGLKVNTITFTLEPEIEETVSMMSQLARQKSIRIEKNILKNCLVLADPDMIQLVVRNLLSNAIKFTNPGGLIRISTEVKGTNVVISISDTGIGMDEASIQKLFKQTGYTTKGTAEEKGTGLGLRLCSEFVHRNGGKISVESKLDEGTSFYFTLPLSEVLEEVPYEKTVLRS</sequence>
<feature type="domain" description="Histidine kinase" evidence="9">
    <location>
        <begin position="115"/>
        <end position="330"/>
    </location>
</feature>
<dbReference type="Gene3D" id="1.10.287.130">
    <property type="match status" value="1"/>
</dbReference>
<dbReference type="PANTHER" id="PTHR43711">
    <property type="entry name" value="TWO-COMPONENT HISTIDINE KINASE"/>
    <property type="match status" value="1"/>
</dbReference>
<dbReference type="EC" id="2.7.13.3" evidence="2"/>
<organism evidence="10">
    <name type="scientific">Roseihalotalea indica</name>
    <dbReference type="NCBI Taxonomy" id="2867963"/>
    <lineage>
        <taxon>Bacteria</taxon>
        <taxon>Pseudomonadati</taxon>
        <taxon>Bacteroidota</taxon>
        <taxon>Cytophagia</taxon>
        <taxon>Cytophagales</taxon>
        <taxon>Catalimonadaceae</taxon>
        <taxon>Roseihalotalea</taxon>
    </lineage>
</organism>
<dbReference type="GO" id="GO:0000155">
    <property type="term" value="F:phosphorelay sensor kinase activity"/>
    <property type="evidence" value="ECO:0007669"/>
    <property type="project" value="InterPro"/>
</dbReference>
<dbReference type="InterPro" id="IPR003661">
    <property type="entry name" value="HisK_dim/P_dom"/>
</dbReference>
<dbReference type="Pfam" id="PF00512">
    <property type="entry name" value="HisKA"/>
    <property type="match status" value="1"/>
</dbReference>